<dbReference type="EMBL" id="JAGSXJ010000026">
    <property type="protein sequence ID" value="KAH6673923.1"/>
    <property type="molecule type" value="Genomic_DNA"/>
</dbReference>
<organism evidence="1 2">
    <name type="scientific">Plectosphaerella plurivora</name>
    <dbReference type="NCBI Taxonomy" id="936078"/>
    <lineage>
        <taxon>Eukaryota</taxon>
        <taxon>Fungi</taxon>
        <taxon>Dikarya</taxon>
        <taxon>Ascomycota</taxon>
        <taxon>Pezizomycotina</taxon>
        <taxon>Sordariomycetes</taxon>
        <taxon>Hypocreomycetidae</taxon>
        <taxon>Glomerellales</taxon>
        <taxon>Plectosphaerellaceae</taxon>
        <taxon>Plectosphaerella</taxon>
    </lineage>
</organism>
<dbReference type="AlphaFoldDB" id="A0A9P8V4B1"/>
<accession>A0A9P8V4B1</accession>
<dbReference type="Proteomes" id="UP000770015">
    <property type="component" value="Unassembled WGS sequence"/>
</dbReference>
<evidence type="ECO:0000313" key="1">
    <source>
        <dbReference type="EMBL" id="KAH6673923.1"/>
    </source>
</evidence>
<gene>
    <name evidence="1" type="ORF">F5X68DRAFT_214487</name>
</gene>
<proteinExistence type="predicted"/>
<reference evidence="1" key="1">
    <citation type="journal article" date="2021" name="Nat. Commun.">
        <title>Genetic determinants of endophytism in the Arabidopsis root mycobiome.</title>
        <authorList>
            <person name="Mesny F."/>
            <person name="Miyauchi S."/>
            <person name="Thiergart T."/>
            <person name="Pickel B."/>
            <person name="Atanasova L."/>
            <person name="Karlsson M."/>
            <person name="Huettel B."/>
            <person name="Barry K.W."/>
            <person name="Haridas S."/>
            <person name="Chen C."/>
            <person name="Bauer D."/>
            <person name="Andreopoulos W."/>
            <person name="Pangilinan J."/>
            <person name="LaButti K."/>
            <person name="Riley R."/>
            <person name="Lipzen A."/>
            <person name="Clum A."/>
            <person name="Drula E."/>
            <person name="Henrissat B."/>
            <person name="Kohler A."/>
            <person name="Grigoriev I.V."/>
            <person name="Martin F.M."/>
            <person name="Hacquard S."/>
        </authorList>
    </citation>
    <scope>NUCLEOTIDE SEQUENCE</scope>
    <source>
        <strain evidence="1">MPI-SDFR-AT-0117</strain>
    </source>
</reference>
<keyword evidence="2" id="KW-1185">Reference proteome</keyword>
<evidence type="ECO:0000313" key="2">
    <source>
        <dbReference type="Proteomes" id="UP000770015"/>
    </source>
</evidence>
<protein>
    <submittedName>
        <fullName evidence="1">Uncharacterized protein</fullName>
    </submittedName>
</protein>
<comment type="caution">
    <text evidence="1">The sequence shown here is derived from an EMBL/GenBank/DDBJ whole genome shotgun (WGS) entry which is preliminary data.</text>
</comment>
<name>A0A9P8V4B1_9PEZI</name>
<sequence length="90" mass="10047">MVMWARQRLQVYLGLVDNMSVAAARARVASNARELEDEHRLEQLVSAVAKLADMRRAVAQLLPGEVPGWKGVVDMDKCVATSQWAATWPR</sequence>